<protein>
    <recommendedName>
        <fullName evidence="5">Outer membrane beta-barrel protein</fullName>
    </recommendedName>
</protein>
<dbReference type="RefSeq" id="WP_148951753.1">
    <property type="nucleotide sequence ID" value="NZ_CP043312.1"/>
</dbReference>
<dbReference type="KEGG" id="snay:FZC37_00325"/>
<dbReference type="Gene3D" id="2.40.160.20">
    <property type="match status" value="1"/>
</dbReference>
<dbReference type="PROSITE" id="PS51257">
    <property type="entry name" value="PROKAR_LIPOPROTEIN"/>
    <property type="match status" value="1"/>
</dbReference>
<feature type="signal peptide" evidence="2">
    <location>
        <begin position="1"/>
        <end position="22"/>
    </location>
</feature>
<feature type="chain" id="PRO_5023040503" description="Outer membrane beta-barrel protein" evidence="2">
    <location>
        <begin position="23"/>
        <end position="410"/>
    </location>
</feature>
<gene>
    <name evidence="3" type="ORF">FZC37_00325</name>
</gene>
<keyword evidence="2" id="KW-0732">Signal</keyword>
<keyword evidence="4" id="KW-1185">Reference proteome</keyword>
<accession>A0A5C0UIX2</accession>
<dbReference type="EMBL" id="CP043312">
    <property type="protein sequence ID" value="QEK39392.1"/>
    <property type="molecule type" value="Genomic_DNA"/>
</dbReference>
<dbReference type="AlphaFoldDB" id="A0A5C0UIX2"/>
<feature type="compositionally biased region" description="Basic and acidic residues" evidence="1">
    <location>
        <begin position="368"/>
        <end position="382"/>
    </location>
</feature>
<evidence type="ECO:0000256" key="2">
    <source>
        <dbReference type="SAM" id="SignalP"/>
    </source>
</evidence>
<dbReference type="InterPro" id="IPR011250">
    <property type="entry name" value="OMP/PagP_B-barrel"/>
</dbReference>
<evidence type="ECO:0000313" key="3">
    <source>
        <dbReference type="EMBL" id="QEK39392.1"/>
    </source>
</evidence>
<evidence type="ECO:0008006" key="5">
    <source>
        <dbReference type="Google" id="ProtNLM"/>
    </source>
</evidence>
<feature type="region of interest" description="Disordered" evidence="1">
    <location>
        <begin position="368"/>
        <end position="398"/>
    </location>
</feature>
<organism evidence="3 4">
    <name type="scientific">Candidatus Sneabacter namystus</name>
    <dbReference type="NCBI Taxonomy" id="2601646"/>
    <lineage>
        <taxon>Bacteria</taxon>
        <taxon>Pseudomonadati</taxon>
        <taxon>Pseudomonadota</taxon>
        <taxon>Alphaproteobacteria</taxon>
        <taxon>Rickettsiales</taxon>
        <taxon>Rickettsiaceae</taxon>
        <taxon>Rickettsieae</taxon>
        <taxon>Candidatus Sneabacter</taxon>
    </lineage>
</organism>
<reference evidence="3 4" key="1">
    <citation type="submission" date="2019-08" db="EMBL/GenBank/DDBJ databases">
        <title>Highly reduced genomes of protist endosymbionts show evolutionary convergence.</title>
        <authorList>
            <person name="George E."/>
            <person name="Husnik F."/>
            <person name="Tashyreva D."/>
            <person name="Prokopchuk G."/>
            <person name="Horak A."/>
            <person name="Kwong W.K."/>
            <person name="Lukes J."/>
            <person name="Keeling P.J."/>
        </authorList>
    </citation>
    <scope>NUCLEOTIDE SEQUENCE [LARGE SCALE GENOMIC DNA]</scope>
    <source>
        <strain evidence="3">1621</strain>
    </source>
</reference>
<dbReference type="Proteomes" id="UP000323844">
    <property type="component" value="Chromosome"/>
</dbReference>
<name>A0A5C0UIX2_9RICK</name>
<evidence type="ECO:0000313" key="4">
    <source>
        <dbReference type="Proteomes" id="UP000323844"/>
    </source>
</evidence>
<evidence type="ECO:0000256" key="1">
    <source>
        <dbReference type="SAM" id="MobiDB-lite"/>
    </source>
</evidence>
<proteinExistence type="predicted"/>
<sequence length="410" mass="44616">MSNKKKIMAAALIAASSACVSAKDDAFSFGLGVDYTVPVDTWGSARHSQCSYRSVNNLPGINTTNVKLLRSKHDRVGMFSITPRIAYGINDTTKLGIQFSFRPEGLRNDYPIQRNVANEDTVKGLDTSKMIKDVVKAFDTGVAAAGGGHGKVETVCLDAIKALHKADLDKFSTMSPGDKVKLSDSAKVTEDVIESIADRRGVASDELKKAIAKVASMVDSCEVLAHDADCVKDIKDLITVAEVAGASKEAKVLQDALRKPVDIIMEEKIVPHTGLLTGEFKFYDGDPMSVSLLAGLGMTHWSRSHTYHDNSDRSDVEHAFKDDNSRYSRDFTFSGKLGLGFSFNVSDVVNLNLSASYQYLGEPEFAYEKSKTSDKDASDRRNSGNRTSSYSSRDLGGHFFSVGLDLSKEF</sequence>
<dbReference type="SUPFAM" id="SSF56925">
    <property type="entry name" value="OMPA-like"/>
    <property type="match status" value="1"/>
</dbReference>